<protein>
    <recommendedName>
        <fullName evidence="1">Anhydro-N-acetylmuramic acid kinase</fullName>
        <ecNumber evidence="1">2.7.1.170</ecNumber>
    </recommendedName>
    <alternativeName>
        <fullName evidence="1">AnhMurNAc kinase</fullName>
    </alternativeName>
</protein>
<comment type="caution">
    <text evidence="2">The sequence shown here is derived from an EMBL/GenBank/DDBJ whole genome shotgun (WGS) entry which is preliminary data.</text>
</comment>
<dbReference type="CDD" id="cd24050">
    <property type="entry name" value="ASKHA_NBD_ANMK"/>
    <property type="match status" value="1"/>
</dbReference>
<evidence type="ECO:0000313" key="2">
    <source>
        <dbReference type="EMBL" id="ROH93367.1"/>
    </source>
</evidence>
<dbReference type="AlphaFoldDB" id="A0A3N0VKS3"/>
<dbReference type="InParanoid" id="A0A3N0VKS3"/>
<dbReference type="InterPro" id="IPR005338">
    <property type="entry name" value="Anhydro_N_Ac-Mur_kinase"/>
</dbReference>
<accession>A0A3N0VKS3</accession>
<dbReference type="Gene3D" id="3.30.420.40">
    <property type="match status" value="2"/>
</dbReference>
<feature type="binding site" evidence="1">
    <location>
        <begin position="13"/>
        <end position="20"/>
    </location>
    <ligand>
        <name>ATP</name>
        <dbReference type="ChEBI" id="CHEBI:30616"/>
    </ligand>
</feature>
<keyword evidence="3" id="KW-1185">Reference proteome</keyword>
<dbReference type="NCBIfam" id="NF007139">
    <property type="entry name" value="PRK09585.1-3"/>
    <property type="match status" value="1"/>
</dbReference>
<dbReference type="UniPathway" id="UPA00343"/>
<dbReference type="GO" id="GO:0016773">
    <property type="term" value="F:phosphotransferase activity, alcohol group as acceptor"/>
    <property type="evidence" value="ECO:0007669"/>
    <property type="project" value="UniProtKB-UniRule"/>
</dbReference>
<dbReference type="EMBL" id="RJVO01000001">
    <property type="protein sequence ID" value="ROH93367.1"/>
    <property type="molecule type" value="Genomic_DNA"/>
</dbReference>
<dbReference type="InterPro" id="IPR043129">
    <property type="entry name" value="ATPase_NBD"/>
</dbReference>
<reference evidence="2 3" key="1">
    <citation type="submission" date="2018-10" db="EMBL/GenBank/DDBJ databases">
        <authorList>
            <person name="Chen W.-M."/>
        </authorList>
    </citation>
    <scope>NUCLEOTIDE SEQUENCE [LARGE SCALE GENOMIC DNA]</scope>
    <source>
        <strain evidence="2 3">THS-13</strain>
    </source>
</reference>
<proteinExistence type="inferred from homology"/>
<dbReference type="UniPathway" id="UPA00544"/>
<evidence type="ECO:0000256" key="1">
    <source>
        <dbReference type="HAMAP-Rule" id="MF_01270"/>
    </source>
</evidence>
<keyword evidence="1 2" id="KW-0418">Kinase</keyword>
<comment type="catalytic activity">
    <reaction evidence="1">
        <text>1,6-anhydro-N-acetyl-beta-muramate + ATP + H2O = N-acetyl-D-muramate 6-phosphate + ADP + H(+)</text>
        <dbReference type="Rhea" id="RHEA:24952"/>
        <dbReference type="ChEBI" id="CHEBI:15377"/>
        <dbReference type="ChEBI" id="CHEBI:15378"/>
        <dbReference type="ChEBI" id="CHEBI:30616"/>
        <dbReference type="ChEBI" id="CHEBI:58690"/>
        <dbReference type="ChEBI" id="CHEBI:58722"/>
        <dbReference type="ChEBI" id="CHEBI:456216"/>
        <dbReference type="EC" id="2.7.1.170"/>
    </reaction>
</comment>
<dbReference type="GO" id="GO:0006040">
    <property type="term" value="P:amino sugar metabolic process"/>
    <property type="evidence" value="ECO:0007669"/>
    <property type="project" value="InterPro"/>
</dbReference>
<gene>
    <name evidence="1" type="primary">anmK</name>
    <name evidence="2" type="ORF">ED208_02285</name>
</gene>
<dbReference type="EC" id="2.7.1.170" evidence="1"/>
<comment type="similarity">
    <text evidence="1">Belongs to the anhydro-N-acetylmuramic acid kinase family.</text>
</comment>
<dbReference type="GO" id="GO:0009254">
    <property type="term" value="P:peptidoglycan turnover"/>
    <property type="evidence" value="ECO:0007669"/>
    <property type="project" value="UniProtKB-UniRule"/>
</dbReference>
<comment type="function">
    <text evidence="1">Catalyzes the specific phosphorylation of 1,6-anhydro-N-acetylmuramic acid (anhMurNAc) with the simultaneous cleavage of the 1,6-anhydro ring, generating MurNAc-6-P. Is required for the utilization of anhMurNAc either imported from the medium or derived from its own cell wall murein, and thus plays a role in cell wall recycling.</text>
</comment>
<sequence>MPQRERYIGLMSGTSADGVDAVVASFEAGRYSGLQGAFHLDYPADLRESLIALGRASNATLSLHELARLDVAVGEVFAEAALGVLRSAGLAAADVAAIGSHGQTVFHDPRGVHSSLQIGDPHRISARTGRPVVADFRRADIALGGEGAPLVPAFHHAVFAAAEPRTVVNIGGIANVTWLPGAESGAVRGFDCGPGNGLMDEWILRVQGRPYDEDGRLAASGCVNESLLQGWLREPYFSAPPPKSTGRAQFNLDWARQHATVPLERLSASDVQSSLCELTARSIVDALAPGSRRALVCGGGARNLYLMDRLQSLAPAVRFETTAAYGLPPEWVEAAAFAWLARRRLNNEPGNLPAVTGAMCATPLGAIFQVAASDLCAVP</sequence>
<organism evidence="2 3">
    <name type="scientific">Stagnimonas aquatica</name>
    <dbReference type="NCBI Taxonomy" id="2689987"/>
    <lineage>
        <taxon>Bacteria</taxon>
        <taxon>Pseudomonadati</taxon>
        <taxon>Pseudomonadota</taxon>
        <taxon>Gammaproteobacteria</taxon>
        <taxon>Nevskiales</taxon>
        <taxon>Nevskiaceae</taxon>
        <taxon>Stagnimonas</taxon>
    </lineage>
</organism>
<dbReference type="GO" id="GO:0005524">
    <property type="term" value="F:ATP binding"/>
    <property type="evidence" value="ECO:0007669"/>
    <property type="project" value="UniProtKB-UniRule"/>
</dbReference>
<dbReference type="PANTHER" id="PTHR30605:SF0">
    <property type="entry name" value="ANHYDRO-N-ACETYLMURAMIC ACID KINASE"/>
    <property type="match status" value="1"/>
</dbReference>
<dbReference type="GO" id="GO:0016301">
    <property type="term" value="F:kinase activity"/>
    <property type="evidence" value="ECO:0007669"/>
    <property type="project" value="UniProtKB-KW"/>
</dbReference>
<keyword evidence="1" id="KW-0067">ATP-binding</keyword>
<dbReference type="HAMAP" id="MF_01270">
    <property type="entry name" value="AnhMurNAc_kinase"/>
    <property type="match status" value="1"/>
</dbReference>
<keyword evidence="1 2" id="KW-0808">Transferase</keyword>
<comment type="pathway">
    <text evidence="1">Amino-sugar metabolism; 1,6-anhydro-N-acetylmuramate degradation.</text>
</comment>
<dbReference type="Proteomes" id="UP000282106">
    <property type="component" value="Unassembled WGS sequence"/>
</dbReference>
<dbReference type="GO" id="GO:0097175">
    <property type="term" value="P:1,6-anhydro-N-acetyl-beta-muramic acid catabolic process"/>
    <property type="evidence" value="ECO:0007669"/>
    <property type="project" value="UniProtKB-UniRule"/>
</dbReference>
<dbReference type="Pfam" id="PF03702">
    <property type="entry name" value="AnmK"/>
    <property type="match status" value="1"/>
</dbReference>
<dbReference type="RefSeq" id="WP_123210222.1">
    <property type="nucleotide sequence ID" value="NZ_RJVO01000001.1"/>
</dbReference>
<dbReference type="FunCoup" id="A0A3N0VKS3">
    <property type="interactions" value="49"/>
</dbReference>
<keyword evidence="1" id="KW-0119">Carbohydrate metabolism</keyword>
<keyword evidence="1" id="KW-0547">Nucleotide-binding</keyword>
<dbReference type="SUPFAM" id="SSF53067">
    <property type="entry name" value="Actin-like ATPase domain"/>
    <property type="match status" value="1"/>
</dbReference>
<evidence type="ECO:0000313" key="3">
    <source>
        <dbReference type="Proteomes" id="UP000282106"/>
    </source>
</evidence>
<name>A0A3N0VKS3_9GAMM</name>
<dbReference type="PANTHER" id="PTHR30605">
    <property type="entry name" value="ANHYDRO-N-ACETYLMURAMIC ACID KINASE"/>
    <property type="match status" value="1"/>
</dbReference>
<comment type="pathway">
    <text evidence="1">Cell wall biogenesis; peptidoglycan recycling.</text>
</comment>